<gene>
    <name evidence="1" type="ORF">BTMF_LOCUS12166</name>
</gene>
<reference evidence="1 2" key="2">
    <citation type="submission" date="2018-11" db="EMBL/GenBank/DDBJ databases">
        <authorList>
            <consortium name="Pathogen Informatics"/>
        </authorList>
    </citation>
    <scope>NUCLEOTIDE SEQUENCE [LARGE SCALE GENOMIC DNA]</scope>
</reference>
<evidence type="ECO:0000313" key="2">
    <source>
        <dbReference type="Proteomes" id="UP000280834"/>
    </source>
</evidence>
<keyword evidence="2" id="KW-1185">Reference proteome</keyword>
<name>A0A0R3R2D0_9BILA</name>
<dbReference type="Proteomes" id="UP000280834">
    <property type="component" value="Unassembled WGS sequence"/>
</dbReference>
<dbReference type="WBParaSite" id="BTMF_0001417001-mRNA-1">
    <property type="protein sequence ID" value="BTMF_0001417001-mRNA-1"/>
    <property type="gene ID" value="BTMF_0001417001"/>
</dbReference>
<reference evidence="3" key="1">
    <citation type="submission" date="2017-02" db="UniProtKB">
        <authorList>
            <consortium name="WormBaseParasite"/>
        </authorList>
    </citation>
    <scope>IDENTIFICATION</scope>
</reference>
<dbReference type="AlphaFoldDB" id="A0A0R3R2D0"/>
<protein>
    <submittedName>
        <fullName evidence="3">Transposase</fullName>
    </submittedName>
</protein>
<accession>A0A0R3R2D0</accession>
<proteinExistence type="predicted"/>
<organism evidence="3">
    <name type="scientific">Brugia timori</name>
    <dbReference type="NCBI Taxonomy" id="42155"/>
    <lineage>
        <taxon>Eukaryota</taxon>
        <taxon>Metazoa</taxon>
        <taxon>Ecdysozoa</taxon>
        <taxon>Nematoda</taxon>
        <taxon>Chromadorea</taxon>
        <taxon>Rhabditida</taxon>
        <taxon>Spirurina</taxon>
        <taxon>Spiruromorpha</taxon>
        <taxon>Filarioidea</taxon>
        <taxon>Onchocercidae</taxon>
        <taxon>Brugia</taxon>
    </lineage>
</organism>
<evidence type="ECO:0000313" key="3">
    <source>
        <dbReference type="WBParaSite" id="BTMF_0001417001-mRNA-1"/>
    </source>
</evidence>
<sequence>MNDGLLLRCATDYARNKMQNRKAIKTNSNRSFTDNIKECIWAYLPNSS</sequence>
<evidence type="ECO:0000313" key="1">
    <source>
        <dbReference type="EMBL" id="VDO41614.1"/>
    </source>
</evidence>
<dbReference type="EMBL" id="UZAG01018931">
    <property type="protein sequence ID" value="VDO41614.1"/>
    <property type="molecule type" value="Genomic_DNA"/>
</dbReference>